<gene>
    <name evidence="2" type="ORF">HSEST_0949</name>
</gene>
<protein>
    <submittedName>
        <fullName evidence="2">Uncharacterized protein</fullName>
    </submittedName>
</protein>
<evidence type="ECO:0000313" key="3">
    <source>
        <dbReference type="Proteomes" id="UP000663292"/>
    </source>
</evidence>
<sequence>MDESALQPRLDAIERRQSYILLLLVAGYMFAGTWFLVDMVSAVTVWNAGFGLIILAVLASIVKIYRRRQASS</sequence>
<evidence type="ECO:0000256" key="1">
    <source>
        <dbReference type="SAM" id="Phobius"/>
    </source>
</evidence>
<keyword evidence="1" id="KW-0472">Membrane</keyword>
<dbReference type="AlphaFoldDB" id="A0A897NUV2"/>
<keyword evidence="3" id="KW-1185">Reference proteome</keyword>
<feature type="transmembrane region" description="Helical" evidence="1">
    <location>
        <begin position="19"/>
        <end position="37"/>
    </location>
</feature>
<dbReference type="EMBL" id="CP064791">
    <property type="protein sequence ID" value="QSG14489.1"/>
    <property type="molecule type" value="Genomic_DNA"/>
</dbReference>
<reference evidence="2 3" key="1">
    <citation type="submission" date="2020-11" db="EMBL/GenBank/DDBJ databases">
        <title>Carbohydrate-dependent, anaerobic sulfur respiration: A novel catabolism in halophilic archaea.</title>
        <authorList>
            <person name="Sorokin D.Y."/>
            <person name="Messina E."/>
            <person name="Smedile F."/>
            <person name="La Cono V."/>
            <person name="Hallsworth J.E."/>
            <person name="Yakimov M.M."/>
        </authorList>
    </citation>
    <scope>NUCLEOTIDE SEQUENCE [LARGE SCALE GENOMIC DNA]</scope>
    <source>
        <strain evidence="2 3">HSR-Est</strain>
    </source>
</reference>
<name>A0A897NUV2_9EURY</name>
<keyword evidence="1" id="KW-1133">Transmembrane helix</keyword>
<dbReference type="Proteomes" id="UP000663292">
    <property type="component" value="Chromosome"/>
</dbReference>
<proteinExistence type="predicted"/>
<evidence type="ECO:0000313" key="2">
    <source>
        <dbReference type="EMBL" id="QSG14489.1"/>
    </source>
</evidence>
<keyword evidence="1" id="KW-0812">Transmembrane</keyword>
<organism evidence="2 3">
    <name type="scientific">Halapricum desulfuricans</name>
    <dbReference type="NCBI Taxonomy" id="2841257"/>
    <lineage>
        <taxon>Archaea</taxon>
        <taxon>Methanobacteriati</taxon>
        <taxon>Methanobacteriota</taxon>
        <taxon>Stenosarchaea group</taxon>
        <taxon>Halobacteria</taxon>
        <taxon>Halobacteriales</taxon>
        <taxon>Haloarculaceae</taxon>
        <taxon>Halapricum</taxon>
    </lineage>
</organism>
<accession>A0A897NUV2</accession>
<feature type="transmembrane region" description="Helical" evidence="1">
    <location>
        <begin position="43"/>
        <end position="65"/>
    </location>
</feature>